<comment type="caution">
    <text evidence="3">The sequence shown here is derived from an EMBL/GenBank/DDBJ whole genome shotgun (WGS) entry which is preliminary data.</text>
</comment>
<name>A0A414I934_9FIRM</name>
<reference evidence="3 4" key="1">
    <citation type="submission" date="2018-08" db="EMBL/GenBank/DDBJ databases">
        <title>A genome reference for cultivated species of the human gut microbiota.</title>
        <authorList>
            <person name="Zou Y."/>
            <person name="Xue W."/>
            <person name="Luo G."/>
        </authorList>
    </citation>
    <scope>NUCLEOTIDE SEQUENCE [LARGE SCALE GENOMIC DNA]</scope>
    <source>
        <strain evidence="3 4">AM29-25AC</strain>
    </source>
</reference>
<dbReference type="AlphaFoldDB" id="A0A414I934"/>
<dbReference type="RefSeq" id="WP_118045304.1">
    <property type="nucleotide sequence ID" value="NZ_QSJW01000004.1"/>
</dbReference>
<dbReference type="NCBIfam" id="TIGR01714">
    <property type="entry name" value="phage_rep_org_N"/>
    <property type="match status" value="1"/>
</dbReference>
<dbReference type="Pfam" id="PF09681">
    <property type="entry name" value="Phage_rep_org_N"/>
    <property type="match status" value="1"/>
</dbReference>
<dbReference type="Proteomes" id="UP000284644">
    <property type="component" value="Unassembled WGS sequence"/>
</dbReference>
<evidence type="ECO:0000259" key="2">
    <source>
        <dbReference type="Pfam" id="PF09681"/>
    </source>
</evidence>
<organism evidence="3 4">
    <name type="scientific">Blautia obeum</name>
    <dbReference type="NCBI Taxonomy" id="40520"/>
    <lineage>
        <taxon>Bacteria</taxon>
        <taxon>Bacillati</taxon>
        <taxon>Bacillota</taxon>
        <taxon>Clostridia</taxon>
        <taxon>Lachnospirales</taxon>
        <taxon>Lachnospiraceae</taxon>
        <taxon>Blautia</taxon>
    </lineage>
</organism>
<feature type="region of interest" description="Disordered" evidence="1">
    <location>
        <begin position="236"/>
        <end position="255"/>
    </location>
</feature>
<protein>
    <recommendedName>
        <fullName evidence="2">Phage replisome organiser N-terminal domain-containing protein</fullName>
    </recommendedName>
</protein>
<feature type="domain" description="Phage replisome organiser N-terminal" evidence="2">
    <location>
        <begin position="7"/>
        <end position="122"/>
    </location>
</feature>
<gene>
    <name evidence="3" type="ORF">DW767_07900</name>
</gene>
<proteinExistence type="predicted"/>
<evidence type="ECO:0000313" key="3">
    <source>
        <dbReference type="EMBL" id="RHE13264.1"/>
    </source>
</evidence>
<evidence type="ECO:0000313" key="4">
    <source>
        <dbReference type="Proteomes" id="UP000284644"/>
    </source>
</evidence>
<dbReference type="EMBL" id="QSJW01000004">
    <property type="protein sequence ID" value="RHE13264.1"/>
    <property type="molecule type" value="Genomic_DNA"/>
</dbReference>
<dbReference type="InterPro" id="IPR010056">
    <property type="entry name" value="Phage_rep_org__N"/>
</dbReference>
<accession>A0A414I934</accession>
<sequence length="272" mass="31353">MAKRYYWLKLPDGFFRQKAIKKLRKIAGGDTYTIIYLKMLLVAMKQDGRLYFEGVEATFYDELALDLDEEVENVRVTVMFLLQQDLMQLIDETEYSLSECAKMTGSESASAERMRRLRDKKASQCDIEVTEPLRIGDVEKEIEKEIELDKEKDNKNISLELKDSKQNTFISLPLVTGSGNYDVTFDYLNSLRELFPALDVEQEFRSMAAWLDSHPRNRKTPRGIKRFITGWLERSQNSMPASRTPQAPAATKNMSTDQYMEATSGWCEGMGD</sequence>
<evidence type="ECO:0000256" key="1">
    <source>
        <dbReference type="SAM" id="MobiDB-lite"/>
    </source>
</evidence>
<feature type="compositionally biased region" description="Polar residues" evidence="1">
    <location>
        <begin position="236"/>
        <end position="245"/>
    </location>
</feature>